<sequence>MIQYLVAQVEEQLGWGSGTNWSNKDFEELSDRIFESTKKRLSVTTLKRIWGRAELIANPSSATLDILSEFIGHRNWREFKGSYRSQPLKNAIQKRLKVPHLTVFLLLVLVSVALFTIFWDKDSVITKTTAIISETDFKFRSRTVSNEIPNSVVFEYDASTASDSAVIEIQQDWDKRKRIAIERTDSIATCIYYLPGFFKSKLVVDGVIVKEEDVFIKTQDWLGVIHRDTSPIYLKNEEIKKNGQLSIAPEVLAAYNIDPRTSNVKVGLYQVRDFGEISTNDFELSMQLKNTLQDGLSGCQEAKVFILYDGGAFGIPLSKKGCVSNLNLLIFDQYIDGKKNDLSGFGVDFEDFAELQCISRDNKFEILVNGVQVYEGEAPETPLKIKGVSIQFEGSGTIGNMELKNSSESFYLNHKGER</sequence>
<organism evidence="2 3">
    <name type="scientific">Flagellimonas nanhaiensis</name>
    <dbReference type="NCBI Taxonomy" id="2292706"/>
    <lineage>
        <taxon>Bacteria</taxon>
        <taxon>Pseudomonadati</taxon>
        <taxon>Bacteroidota</taxon>
        <taxon>Flavobacteriia</taxon>
        <taxon>Flavobacteriales</taxon>
        <taxon>Flavobacteriaceae</taxon>
        <taxon>Flagellimonas</taxon>
    </lineage>
</organism>
<comment type="caution">
    <text evidence="2">The sequence shown here is derived from an EMBL/GenBank/DDBJ whole genome shotgun (WGS) entry which is preliminary data.</text>
</comment>
<evidence type="ECO:0000313" key="2">
    <source>
        <dbReference type="EMBL" id="RDY60035.1"/>
    </source>
</evidence>
<accession>A0A371JRA8</accession>
<gene>
    <name evidence="2" type="ORF">DX873_11890</name>
</gene>
<keyword evidence="1" id="KW-0472">Membrane</keyword>
<proteinExistence type="predicted"/>
<evidence type="ECO:0000313" key="3">
    <source>
        <dbReference type="Proteomes" id="UP000261828"/>
    </source>
</evidence>
<keyword evidence="3" id="KW-1185">Reference proteome</keyword>
<dbReference type="Proteomes" id="UP000261828">
    <property type="component" value="Unassembled WGS sequence"/>
</dbReference>
<dbReference type="EMBL" id="QTJX01000002">
    <property type="protein sequence ID" value="RDY60035.1"/>
    <property type="molecule type" value="Genomic_DNA"/>
</dbReference>
<feature type="transmembrane region" description="Helical" evidence="1">
    <location>
        <begin position="98"/>
        <end position="119"/>
    </location>
</feature>
<dbReference type="AlphaFoldDB" id="A0A371JRA8"/>
<dbReference type="RefSeq" id="WP_116184645.1">
    <property type="nucleotide sequence ID" value="NZ_QTJX01000002.1"/>
</dbReference>
<keyword evidence="1" id="KW-0812">Transmembrane</keyword>
<reference evidence="2 3" key="1">
    <citation type="submission" date="2018-08" db="EMBL/GenBank/DDBJ databases">
        <title>Muricauda nanhaiensis sp. nov., isolated from seawater of the South China Sea.</title>
        <authorList>
            <person name="Dang Y."/>
        </authorList>
    </citation>
    <scope>NUCLEOTIDE SEQUENCE [LARGE SCALE GENOMIC DNA]</scope>
    <source>
        <strain evidence="2 3">SM1704</strain>
    </source>
</reference>
<dbReference type="OrthoDB" id="639802at2"/>
<keyword evidence="1" id="KW-1133">Transmembrane helix</keyword>
<name>A0A371JRA8_9FLAO</name>
<protein>
    <submittedName>
        <fullName evidence="2">Uncharacterized protein</fullName>
    </submittedName>
</protein>
<evidence type="ECO:0000256" key="1">
    <source>
        <dbReference type="SAM" id="Phobius"/>
    </source>
</evidence>